<dbReference type="EMBL" id="CP009288">
    <property type="protein sequence ID" value="AIQ13343.1"/>
    <property type="molecule type" value="Genomic_DNA"/>
</dbReference>
<evidence type="ECO:0000313" key="12">
    <source>
        <dbReference type="Proteomes" id="UP000029409"/>
    </source>
</evidence>
<evidence type="ECO:0000256" key="2">
    <source>
        <dbReference type="ARBA" id="ARBA00004162"/>
    </source>
</evidence>
<dbReference type="InterPro" id="IPR005503">
    <property type="entry name" value="FliL"/>
</dbReference>
<keyword evidence="7 10" id="KW-0283">Flagellar rotation</keyword>
<keyword evidence="6" id="KW-0812">Transmembrane</keyword>
<organism evidence="11 12">
    <name type="scientific">Paenibacillus durus</name>
    <name type="common">Paenibacillus azotofixans</name>
    <dbReference type="NCBI Taxonomy" id="44251"/>
    <lineage>
        <taxon>Bacteria</taxon>
        <taxon>Bacillati</taxon>
        <taxon>Bacillota</taxon>
        <taxon>Bacilli</taxon>
        <taxon>Bacillales</taxon>
        <taxon>Paenibacillaceae</taxon>
        <taxon>Paenibacillus</taxon>
    </lineage>
</organism>
<keyword evidence="12" id="KW-1185">Reference proteome</keyword>
<keyword evidence="9 10" id="KW-0472">Membrane</keyword>
<dbReference type="KEGG" id="pdu:PDUR_16535"/>
<evidence type="ECO:0000256" key="6">
    <source>
        <dbReference type="ARBA" id="ARBA00022692"/>
    </source>
</evidence>
<evidence type="ECO:0000313" key="11">
    <source>
        <dbReference type="EMBL" id="AIQ13343.1"/>
    </source>
</evidence>
<dbReference type="PANTHER" id="PTHR35091">
    <property type="entry name" value="FLAGELLAR PROTEIN FLIL"/>
    <property type="match status" value="1"/>
</dbReference>
<dbReference type="GO" id="GO:0006935">
    <property type="term" value="P:chemotaxis"/>
    <property type="evidence" value="ECO:0007669"/>
    <property type="project" value="UniProtKB-KW"/>
</dbReference>
<keyword evidence="4 10" id="KW-1003">Cell membrane</keyword>
<dbReference type="Proteomes" id="UP000029409">
    <property type="component" value="Chromosome"/>
</dbReference>
<dbReference type="STRING" id="44251.PDUR_16535"/>
<accession>A0A089HSL6</accession>
<dbReference type="GO" id="GO:0005886">
    <property type="term" value="C:plasma membrane"/>
    <property type="evidence" value="ECO:0007669"/>
    <property type="project" value="UniProtKB-SubCell"/>
</dbReference>
<keyword evidence="11" id="KW-0969">Cilium</keyword>
<dbReference type="OrthoDB" id="2664574at2"/>
<proteinExistence type="inferred from homology"/>
<evidence type="ECO:0000256" key="7">
    <source>
        <dbReference type="ARBA" id="ARBA00022779"/>
    </source>
</evidence>
<dbReference type="Pfam" id="PF03748">
    <property type="entry name" value="FliL"/>
    <property type="match status" value="1"/>
</dbReference>
<name>A0A089HSL6_PAEDU</name>
<evidence type="ECO:0000256" key="3">
    <source>
        <dbReference type="ARBA" id="ARBA00008281"/>
    </source>
</evidence>
<evidence type="ECO:0000256" key="5">
    <source>
        <dbReference type="ARBA" id="ARBA00022500"/>
    </source>
</evidence>
<comment type="subcellular location">
    <subcellularLocation>
        <location evidence="2">Cell membrane</location>
        <topology evidence="2">Single-pass membrane protein</topology>
    </subcellularLocation>
</comment>
<evidence type="ECO:0000256" key="4">
    <source>
        <dbReference type="ARBA" id="ARBA00022475"/>
    </source>
</evidence>
<evidence type="ECO:0000256" key="9">
    <source>
        <dbReference type="ARBA" id="ARBA00023136"/>
    </source>
</evidence>
<protein>
    <recommendedName>
        <fullName evidence="10">Flagellar protein FliL</fullName>
    </recommendedName>
</protein>
<dbReference type="GO" id="GO:0071978">
    <property type="term" value="P:bacterial-type flagellum-dependent swarming motility"/>
    <property type="evidence" value="ECO:0007669"/>
    <property type="project" value="TreeGrafter"/>
</dbReference>
<dbReference type="RefSeq" id="WP_042207136.1">
    <property type="nucleotide sequence ID" value="NZ_CP009288.1"/>
</dbReference>
<keyword evidence="11" id="KW-0966">Cell projection</keyword>
<gene>
    <name evidence="11" type="ORF">PDUR_16535</name>
</gene>
<keyword evidence="8" id="KW-1133">Transmembrane helix</keyword>
<reference evidence="11 12" key="1">
    <citation type="submission" date="2014-08" db="EMBL/GenBank/DDBJ databases">
        <title>Comparative genomics of the Paenibacillus odorifer group.</title>
        <authorList>
            <person name="den Bakker H.C."/>
            <person name="Tsai Y.-C."/>
            <person name="Martin N."/>
            <person name="Korlach J."/>
            <person name="Wiedmann M."/>
        </authorList>
    </citation>
    <scope>NUCLEOTIDE SEQUENCE [LARGE SCALE GENOMIC DNA]</scope>
    <source>
        <strain evidence="11 12">DSM 1735</strain>
    </source>
</reference>
<evidence type="ECO:0000256" key="8">
    <source>
        <dbReference type="ARBA" id="ARBA00022989"/>
    </source>
</evidence>
<comment type="similarity">
    <text evidence="3 10">Belongs to the FliL family.</text>
</comment>
<dbReference type="GO" id="GO:0009425">
    <property type="term" value="C:bacterial-type flagellum basal body"/>
    <property type="evidence" value="ECO:0007669"/>
    <property type="project" value="InterPro"/>
</dbReference>
<dbReference type="PANTHER" id="PTHR35091:SF2">
    <property type="entry name" value="FLAGELLAR PROTEIN FLIL"/>
    <property type="match status" value="1"/>
</dbReference>
<keyword evidence="11" id="KW-0282">Flagellum</keyword>
<evidence type="ECO:0000256" key="1">
    <source>
        <dbReference type="ARBA" id="ARBA00002254"/>
    </source>
</evidence>
<dbReference type="AlphaFoldDB" id="A0A089HSL6"/>
<keyword evidence="5 10" id="KW-0145">Chemotaxis</keyword>
<sequence length="156" mass="17163">MKKMLPWLITILLAITLIVLAAFLLMNKWFSDSSGNAVNDSVSSVETKNLTADEIVAMTSEINEIKTNLADPDYIVSINFAFQLNSESSKEEFEKIKEIKIKPLIIKALADAKPQELNGAAGKDQLCSKLVNIINNTLTDGKLTQVEMTAFVVTTI</sequence>
<comment type="function">
    <text evidence="1 10">Controls the rotational direction of flagella during chemotaxis.</text>
</comment>
<evidence type="ECO:0000256" key="10">
    <source>
        <dbReference type="RuleBase" id="RU364125"/>
    </source>
</evidence>
<dbReference type="eggNOG" id="COG1580">
    <property type="taxonomic scope" value="Bacteria"/>
</dbReference>